<dbReference type="Proteomes" id="UP000574761">
    <property type="component" value="Unassembled WGS sequence"/>
</dbReference>
<evidence type="ECO:0000256" key="1">
    <source>
        <dbReference type="ARBA" id="ARBA00022679"/>
    </source>
</evidence>
<reference evidence="4 5" key="1">
    <citation type="submission" date="2020-08" db="EMBL/GenBank/DDBJ databases">
        <title>Genomic Encyclopedia of Type Strains, Phase IV (KMG-IV): sequencing the most valuable type-strain genomes for metagenomic binning, comparative biology and taxonomic classification.</title>
        <authorList>
            <person name="Goeker M."/>
        </authorList>
    </citation>
    <scope>NUCLEOTIDE SEQUENCE [LARGE SCALE GENOMIC DNA]</scope>
    <source>
        <strain evidence="4 5">DSM 100211</strain>
    </source>
</reference>
<proteinExistence type="predicted"/>
<dbReference type="GO" id="GO:0005829">
    <property type="term" value="C:cytosol"/>
    <property type="evidence" value="ECO:0007669"/>
    <property type="project" value="TreeGrafter"/>
</dbReference>
<dbReference type="Gene3D" id="3.40.1190.20">
    <property type="match status" value="1"/>
</dbReference>
<feature type="domain" description="Carbohydrate kinase PfkB" evidence="3">
    <location>
        <begin position="12"/>
        <end position="174"/>
    </location>
</feature>
<name>A0A7W6D8D8_9HYPH</name>
<evidence type="ECO:0000259" key="3">
    <source>
        <dbReference type="Pfam" id="PF00294"/>
    </source>
</evidence>
<sequence length="186" mass="19394">MADDAIAAMTAGDILMLQMEVPADTVGYAMKAAREKGVVTIFNTAPFTADVPRLAALADIVVCNETEFELLVGSKLDDASQRRDALLRLHRERGQTFVLTLGADGAIAIHDGEIIQAKSLKIEPVDTVGAGDTFCGYLAGSLEQDLDLEAAMRRAAVAGSLACLAKGAQTAIPEAGRVDGMEGSAS</sequence>
<comment type="caution">
    <text evidence="4">The sequence shown here is derived from an EMBL/GenBank/DDBJ whole genome shotgun (WGS) entry which is preliminary data.</text>
</comment>
<dbReference type="InterPro" id="IPR011611">
    <property type="entry name" value="PfkB_dom"/>
</dbReference>
<dbReference type="PANTHER" id="PTHR10584">
    <property type="entry name" value="SUGAR KINASE"/>
    <property type="match status" value="1"/>
</dbReference>
<accession>A0A7W6D8D8</accession>
<dbReference type="PANTHER" id="PTHR10584:SF166">
    <property type="entry name" value="RIBOKINASE"/>
    <property type="match status" value="1"/>
</dbReference>
<protein>
    <submittedName>
        <fullName evidence="4">Sugar/nucleoside kinase (Ribokinase family)</fullName>
    </submittedName>
</protein>
<dbReference type="InterPro" id="IPR029056">
    <property type="entry name" value="Ribokinase-like"/>
</dbReference>
<dbReference type="EMBL" id="JACIEE010000007">
    <property type="protein sequence ID" value="MBB3978578.1"/>
    <property type="molecule type" value="Genomic_DNA"/>
</dbReference>
<evidence type="ECO:0000256" key="2">
    <source>
        <dbReference type="ARBA" id="ARBA00022777"/>
    </source>
</evidence>
<keyword evidence="2 4" id="KW-0418">Kinase</keyword>
<dbReference type="GO" id="GO:0016301">
    <property type="term" value="F:kinase activity"/>
    <property type="evidence" value="ECO:0007669"/>
    <property type="project" value="UniProtKB-KW"/>
</dbReference>
<keyword evidence="5" id="KW-1185">Reference proteome</keyword>
<gene>
    <name evidence="4" type="ORF">GGQ64_003812</name>
</gene>
<evidence type="ECO:0000313" key="4">
    <source>
        <dbReference type="EMBL" id="MBB3978578.1"/>
    </source>
</evidence>
<evidence type="ECO:0000313" key="5">
    <source>
        <dbReference type="Proteomes" id="UP000574761"/>
    </source>
</evidence>
<keyword evidence="1" id="KW-0808">Transferase</keyword>
<dbReference type="SUPFAM" id="SSF53613">
    <property type="entry name" value="Ribokinase-like"/>
    <property type="match status" value="1"/>
</dbReference>
<dbReference type="Pfam" id="PF00294">
    <property type="entry name" value="PfkB"/>
    <property type="match status" value="1"/>
</dbReference>
<dbReference type="AlphaFoldDB" id="A0A7W6D8D8"/>
<organism evidence="4 5">
    <name type="scientific">Mycoplana azooxidifex</name>
    <dbReference type="NCBI Taxonomy" id="1636188"/>
    <lineage>
        <taxon>Bacteria</taxon>
        <taxon>Pseudomonadati</taxon>
        <taxon>Pseudomonadota</taxon>
        <taxon>Alphaproteobacteria</taxon>
        <taxon>Hyphomicrobiales</taxon>
        <taxon>Rhizobiaceae</taxon>
        <taxon>Mycoplana</taxon>
    </lineage>
</organism>